<reference evidence="10 11" key="1">
    <citation type="journal article" date="2019" name="Genome Biol. Evol.">
        <title>Insights into the evolution of the New World diploid cottons (Gossypium, subgenus Houzingenia) based on genome sequencing.</title>
        <authorList>
            <person name="Grover C.E."/>
            <person name="Arick M.A. 2nd"/>
            <person name="Thrash A."/>
            <person name="Conover J.L."/>
            <person name="Sanders W.S."/>
            <person name="Peterson D.G."/>
            <person name="Frelichowski J.E."/>
            <person name="Scheffler J.A."/>
            <person name="Scheffler B.E."/>
            <person name="Wendel J.F."/>
        </authorList>
    </citation>
    <scope>NUCLEOTIDE SEQUENCE [LARGE SCALE GENOMIC DNA]</scope>
    <source>
        <strain evidence="10">27</strain>
        <tissue evidence="10">Leaf</tissue>
    </source>
</reference>
<evidence type="ECO:0000256" key="8">
    <source>
        <dbReference type="RuleBase" id="RU362088"/>
    </source>
</evidence>
<keyword evidence="6 8" id="KW-0406">Ion transport</keyword>
<protein>
    <submittedName>
        <fullName evidence="10">Uncharacterized protein</fullName>
    </submittedName>
</protein>
<organism evidence="10 11">
    <name type="scientific">Gossypium davidsonii</name>
    <name type="common">Davidson's cotton</name>
    <name type="synonym">Gossypium klotzschianum subsp. davidsonii</name>
    <dbReference type="NCBI Taxonomy" id="34287"/>
    <lineage>
        <taxon>Eukaryota</taxon>
        <taxon>Viridiplantae</taxon>
        <taxon>Streptophyta</taxon>
        <taxon>Embryophyta</taxon>
        <taxon>Tracheophyta</taxon>
        <taxon>Spermatophyta</taxon>
        <taxon>Magnoliopsida</taxon>
        <taxon>eudicotyledons</taxon>
        <taxon>Gunneridae</taxon>
        <taxon>Pentapetalae</taxon>
        <taxon>rosids</taxon>
        <taxon>malvids</taxon>
        <taxon>Malvales</taxon>
        <taxon>Malvaceae</taxon>
        <taxon>Malvoideae</taxon>
        <taxon>Gossypium</taxon>
    </lineage>
</organism>
<dbReference type="InterPro" id="IPR003689">
    <property type="entry name" value="ZIP"/>
</dbReference>
<sequence length="476" mass="51336">MQAKVGASQNNKQWKCKPKVGASQSGGRFKCKPKVVDSLSVSQSGGQSKCKPKWRIVQVQAKVAESPSGRQNDRQSKCKTLHSRMNNGGVGGGKGKSTALVEEAVVQEQATTTLKVRRLSLTIQRNCKSFLAAMKSVLKSLANSIVLVLFIIFSSSTPLVLAQCEAETKTNGCHNYRESMKLKIIAIVAILLSSMIGVCLPLFSGQVPSLKPDRDLFTIVKAFASGVILATGYMHVLPDSFNDLMSGCLPENPWRKFPFTTFVAMLSAVLTLMVDSFAMSVYKKRCGKALMVDANNGGGLENTNVVPIDNFEHGHSHSLEMNDDVSSQLLRHRVISQVLELGIVVHSVVIGLAMGASGNQCTIRSLIAALCFHQMFEGMGLGGCILQAEYEIKMKAIMVFFFSATTPLGIVLGIGLSKVYSETSPTSLMVVGLLNACSAGLLNYMALVDLLAADFLGPKLQTNMKLQAWSYVAVLL</sequence>
<evidence type="ECO:0000256" key="3">
    <source>
        <dbReference type="ARBA" id="ARBA00022448"/>
    </source>
</evidence>
<feature type="transmembrane region" description="Helical" evidence="8">
    <location>
        <begin position="141"/>
        <end position="162"/>
    </location>
</feature>
<evidence type="ECO:0000256" key="6">
    <source>
        <dbReference type="ARBA" id="ARBA00023065"/>
    </source>
</evidence>
<feature type="transmembrane region" description="Helical" evidence="8">
    <location>
        <begin position="428"/>
        <end position="456"/>
    </location>
</feature>
<keyword evidence="3 8" id="KW-0813">Transport</keyword>
<dbReference type="PANTHER" id="PTHR11040">
    <property type="entry name" value="ZINC/IRON TRANSPORTER"/>
    <property type="match status" value="1"/>
</dbReference>
<evidence type="ECO:0000256" key="1">
    <source>
        <dbReference type="ARBA" id="ARBA00004141"/>
    </source>
</evidence>
<feature type="transmembrane region" description="Helical" evidence="8">
    <location>
        <begin position="182"/>
        <end position="204"/>
    </location>
</feature>
<keyword evidence="11" id="KW-1185">Reference proteome</keyword>
<evidence type="ECO:0000256" key="7">
    <source>
        <dbReference type="ARBA" id="ARBA00023136"/>
    </source>
</evidence>
<dbReference type="InterPro" id="IPR004698">
    <property type="entry name" value="Zn/Fe_permease_fun/pln"/>
</dbReference>
<keyword evidence="7 8" id="KW-0472">Membrane</keyword>
<dbReference type="PANTHER" id="PTHR11040:SF41">
    <property type="entry name" value="ZINC TRANSPORTER 7"/>
    <property type="match status" value="1"/>
</dbReference>
<dbReference type="GO" id="GO:0005886">
    <property type="term" value="C:plasma membrane"/>
    <property type="evidence" value="ECO:0007669"/>
    <property type="project" value="TreeGrafter"/>
</dbReference>
<dbReference type="Proteomes" id="UP000593561">
    <property type="component" value="Unassembled WGS sequence"/>
</dbReference>
<dbReference type="EMBL" id="JABFAC010000005">
    <property type="protein sequence ID" value="MBA0613387.1"/>
    <property type="molecule type" value="Genomic_DNA"/>
</dbReference>
<evidence type="ECO:0000256" key="4">
    <source>
        <dbReference type="ARBA" id="ARBA00022692"/>
    </source>
</evidence>
<feature type="transmembrane region" description="Helical" evidence="8">
    <location>
        <begin position="257"/>
        <end position="282"/>
    </location>
</feature>
<keyword evidence="5 8" id="KW-1133">Transmembrane helix</keyword>
<feature type="region of interest" description="Disordered" evidence="9">
    <location>
        <begin position="1"/>
        <end position="27"/>
    </location>
</feature>
<comment type="caution">
    <text evidence="8">Lacks conserved residue(s) required for the propagation of feature annotation.</text>
</comment>
<gene>
    <name evidence="10" type="ORF">Godav_013828</name>
</gene>
<feature type="transmembrane region" description="Helical" evidence="8">
    <location>
        <begin position="216"/>
        <end position="237"/>
    </location>
</feature>
<evidence type="ECO:0000256" key="9">
    <source>
        <dbReference type="SAM" id="MobiDB-lite"/>
    </source>
</evidence>
<dbReference type="Pfam" id="PF02535">
    <property type="entry name" value="Zip"/>
    <property type="match status" value="1"/>
</dbReference>
<keyword evidence="4 8" id="KW-0812">Transmembrane</keyword>
<evidence type="ECO:0000256" key="2">
    <source>
        <dbReference type="ARBA" id="ARBA00006939"/>
    </source>
</evidence>
<name>A0A7J8RHQ9_GOSDV</name>
<dbReference type="GO" id="GO:0005385">
    <property type="term" value="F:zinc ion transmembrane transporter activity"/>
    <property type="evidence" value="ECO:0007669"/>
    <property type="project" value="InterPro"/>
</dbReference>
<feature type="transmembrane region" description="Helical" evidence="8">
    <location>
        <begin position="397"/>
        <end position="416"/>
    </location>
</feature>
<dbReference type="AlphaFoldDB" id="A0A7J8RHQ9"/>
<dbReference type="NCBIfam" id="TIGR00820">
    <property type="entry name" value="zip"/>
    <property type="match status" value="1"/>
</dbReference>
<feature type="non-terminal residue" evidence="10">
    <location>
        <position position="476"/>
    </location>
</feature>
<comment type="subcellular location">
    <subcellularLocation>
        <location evidence="1 8">Membrane</location>
        <topology evidence="1 8">Multi-pass membrane protein</topology>
    </subcellularLocation>
</comment>
<evidence type="ECO:0000313" key="10">
    <source>
        <dbReference type="EMBL" id="MBA0613387.1"/>
    </source>
</evidence>
<comment type="similarity">
    <text evidence="2 8">Belongs to the ZIP transporter (TC 2.A.5) family.</text>
</comment>
<evidence type="ECO:0000313" key="11">
    <source>
        <dbReference type="Proteomes" id="UP000593561"/>
    </source>
</evidence>
<evidence type="ECO:0000256" key="5">
    <source>
        <dbReference type="ARBA" id="ARBA00022989"/>
    </source>
</evidence>
<accession>A0A7J8RHQ9</accession>
<comment type="caution">
    <text evidence="10">The sequence shown here is derived from an EMBL/GenBank/DDBJ whole genome shotgun (WGS) entry which is preliminary data.</text>
</comment>
<proteinExistence type="inferred from homology"/>